<evidence type="ECO:0000256" key="6">
    <source>
        <dbReference type="SAM" id="MobiDB-lite"/>
    </source>
</evidence>
<dbReference type="InterPro" id="IPR005829">
    <property type="entry name" value="Sugar_transporter_CS"/>
</dbReference>
<dbReference type="PROSITE" id="PS00216">
    <property type="entry name" value="SUGAR_TRANSPORT_1"/>
    <property type="match status" value="2"/>
</dbReference>
<dbReference type="Proteomes" id="UP000001449">
    <property type="component" value="Chromosome 7"/>
</dbReference>
<dbReference type="Gene3D" id="1.20.1250.20">
    <property type="entry name" value="MFS general substrate transporter like domains"/>
    <property type="match status" value="1"/>
</dbReference>
<evidence type="ECO:0000256" key="3">
    <source>
        <dbReference type="ARBA" id="ARBA00022692"/>
    </source>
</evidence>
<dbReference type="RefSeq" id="XP_002296130.1">
    <property type="nucleotide sequence ID" value="XM_002296094.1"/>
</dbReference>
<dbReference type="GO" id="GO:0022857">
    <property type="term" value="F:transmembrane transporter activity"/>
    <property type="evidence" value="ECO:0007669"/>
    <property type="project" value="InterPro"/>
</dbReference>
<gene>
    <name evidence="9" type="ORF">THAPS_269231</name>
</gene>
<dbReference type="HOGENOM" id="CLU_468937_0_0_1"/>
<comment type="subcellular location">
    <subcellularLocation>
        <location evidence="1">Membrane</location>
        <topology evidence="1">Multi-pass membrane protein</topology>
    </subcellularLocation>
</comment>
<reference evidence="9 10" key="2">
    <citation type="journal article" date="2008" name="Nature">
        <title>The Phaeodactylum genome reveals the evolutionary history of diatom genomes.</title>
        <authorList>
            <person name="Bowler C."/>
            <person name="Allen A.E."/>
            <person name="Badger J.H."/>
            <person name="Grimwood J."/>
            <person name="Jabbari K."/>
            <person name="Kuo A."/>
            <person name="Maheswari U."/>
            <person name="Martens C."/>
            <person name="Maumus F."/>
            <person name="Otillar R.P."/>
            <person name="Rayko E."/>
            <person name="Salamov A."/>
            <person name="Vandepoele K."/>
            <person name="Beszteri B."/>
            <person name="Gruber A."/>
            <person name="Heijde M."/>
            <person name="Katinka M."/>
            <person name="Mock T."/>
            <person name="Valentin K."/>
            <person name="Verret F."/>
            <person name="Berges J.A."/>
            <person name="Brownlee C."/>
            <person name="Cadoret J.P."/>
            <person name="Chiovitti A."/>
            <person name="Choi C.J."/>
            <person name="Coesel S."/>
            <person name="De Martino A."/>
            <person name="Detter J.C."/>
            <person name="Durkin C."/>
            <person name="Falciatore A."/>
            <person name="Fournet J."/>
            <person name="Haruta M."/>
            <person name="Huysman M.J."/>
            <person name="Jenkins B.D."/>
            <person name="Jiroutova K."/>
            <person name="Jorgensen R.E."/>
            <person name="Joubert Y."/>
            <person name="Kaplan A."/>
            <person name="Kroger N."/>
            <person name="Kroth P.G."/>
            <person name="La Roche J."/>
            <person name="Lindquist E."/>
            <person name="Lommer M."/>
            <person name="Martin-Jezequel V."/>
            <person name="Lopez P.J."/>
            <person name="Lucas S."/>
            <person name="Mangogna M."/>
            <person name="McGinnis K."/>
            <person name="Medlin L.K."/>
            <person name="Montsant A."/>
            <person name="Oudot-Le Secq M.P."/>
            <person name="Napoli C."/>
            <person name="Obornik M."/>
            <person name="Parker M.S."/>
            <person name="Petit J.L."/>
            <person name="Porcel B.M."/>
            <person name="Poulsen N."/>
            <person name="Robison M."/>
            <person name="Rychlewski L."/>
            <person name="Rynearson T.A."/>
            <person name="Schmutz J."/>
            <person name="Shapiro H."/>
            <person name="Siaut M."/>
            <person name="Stanley M."/>
            <person name="Sussman M.R."/>
            <person name="Taylor A.R."/>
            <person name="Vardi A."/>
            <person name="von Dassow P."/>
            <person name="Vyverman W."/>
            <person name="Willis A."/>
            <person name="Wyrwicz L.S."/>
            <person name="Rokhsar D.S."/>
            <person name="Weissenbach J."/>
            <person name="Armbrust E.V."/>
            <person name="Green B.R."/>
            <person name="Van de Peer Y."/>
            <person name="Grigoriev I.V."/>
        </authorList>
    </citation>
    <scope>NUCLEOTIDE SEQUENCE [LARGE SCALE GENOMIC DNA]</scope>
    <source>
        <strain evidence="9 10">CCMP1335</strain>
    </source>
</reference>
<feature type="transmembrane region" description="Helical" evidence="7">
    <location>
        <begin position="173"/>
        <end position="193"/>
    </location>
</feature>
<reference evidence="9 10" key="1">
    <citation type="journal article" date="2004" name="Science">
        <title>The genome of the diatom Thalassiosira pseudonana: ecology, evolution, and metabolism.</title>
        <authorList>
            <person name="Armbrust E.V."/>
            <person name="Berges J.A."/>
            <person name="Bowler C."/>
            <person name="Green B.R."/>
            <person name="Martinez D."/>
            <person name="Putnam N.H."/>
            <person name="Zhou S."/>
            <person name="Allen A.E."/>
            <person name="Apt K.E."/>
            <person name="Bechner M."/>
            <person name="Brzezinski M.A."/>
            <person name="Chaal B.K."/>
            <person name="Chiovitti A."/>
            <person name="Davis A.K."/>
            <person name="Demarest M.S."/>
            <person name="Detter J.C."/>
            <person name="Glavina T."/>
            <person name="Goodstein D."/>
            <person name="Hadi M.Z."/>
            <person name="Hellsten U."/>
            <person name="Hildebrand M."/>
            <person name="Jenkins B.D."/>
            <person name="Jurka J."/>
            <person name="Kapitonov V.V."/>
            <person name="Kroger N."/>
            <person name="Lau W.W."/>
            <person name="Lane T.W."/>
            <person name="Larimer F.W."/>
            <person name="Lippmeier J.C."/>
            <person name="Lucas S."/>
            <person name="Medina M."/>
            <person name="Montsant A."/>
            <person name="Obornik M."/>
            <person name="Parker M.S."/>
            <person name="Palenik B."/>
            <person name="Pazour G.J."/>
            <person name="Richardson P.M."/>
            <person name="Rynearson T.A."/>
            <person name="Saito M.A."/>
            <person name="Schwartz D.C."/>
            <person name="Thamatrakoln K."/>
            <person name="Valentin K."/>
            <person name="Vardi A."/>
            <person name="Wilkerson F.P."/>
            <person name="Rokhsar D.S."/>
        </authorList>
    </citation>
    <scope>NUCLEOTIDE SEQUENCE [LARGE SCALE GENOMIC DNA]</scope>
    <source>
        <strain evidence="9 10">CCMP1335</strain>
    </source>
</reference>
<dbReference type="EMBL" id="CP001160">
    <property type="protein sequence ID" value="ACI64847.1"/>
    <property type="molecule type" value="Genomic_DNA"/>
</dbReference>
<dbReference type="SUPFAM" id="SSF103473">
    <property type="entry name" value="MFS general substrate transporter"/>
    <property type="match status" value="1"/>
</dbReference>
<dbReference type="InterPro" id="IPR036259">
    <property type="entry name" value="MFS_trans_sf"/>
</dbReference>
<feature type="transmembrane region" description="Helical" evidence="7">
    <location>
        <begin position="118"/>
        <end position="141"/>
    </location>
</feature>
<dbReference type="KEGG" id="tps:THAPS_269231"/>
<dbReference type="InParanoid" id="B5YMQ2"/>
<feature type="transmembrane region" description="Helical" evidence="7">
    <location>
        <begin position="205"/>
        <end position="226"/>
    </location>
</feature>
<feature type="transmembrane region" description="Helical" evidence="7">
    <location>
        <begin position="518"/>
        <end position="537"/>
    </location>
</feature>
<dbReference type="eggNOG" id="KOG0255">
    <property type="taxonomic scope" value="Eukaryota"/>
</dbReference>
<keyword evidence="3 7" id="KW-0812">Transmembrane</keyword>
<organism evidence="9 10">
    <name type="scientific">Thalassiosira pseudonana</name>
    <name type="common">Marine diatom</name>
    <name type="synonym">Cyclotella nana</name>
    <dbReference type="NCBI Taxonomy" id="35128"/>
    <lineage>
        <taxon>Eukaryota</taxon>
        <taxon>Sar</taxon>
        <taxon>Stramenopiles</taxon>
        <taxon>Ochrophyta</taxon>
        <taxon>Bacillariophyta</taxon>
        <taxon>Coscinodiscophyceae</taxon>
        <taxon>Thalassiosirophycidae</taxon>
        <taxon>Thalassiosirales</taxon>
        <taxon>Thalassiosiraceae</taxon>
        <taxon>Thalassiosira</taxon>
    </lineage>
</organism>
<evidence type="ECO:0000256" key="4">
    <source>
        <dbReference type="ARBA" id="ARBA00022989"/>
    </source>
</evidence>
<feature type="compositionally biased region" description="Basic and acidic residues" evidence="6">
    <location>
        <begin position="552"/>
        <end position="566"/>
    </location>
</feature>
<evidence type="ECO:0000313" key="10">
    <source>
        <dbReference type="Proteomes" id="UP000001449"/>
    </source>
</evidence>
<name>B5YMQ2_THAPS</name>
<dbReference type="Pfam" id="PF00083">
    <property type="entry name" value="Sugar_tr"/>
    <property type="match status" value="1"/>
</dbReference>
<feature type="transmembrane region" description="Helical" evidence="7">
    <location>
        <begin position="454"/>
        <end position="473"/>
    </location>
</feature>
<feature type="region of interest" description="Disordered" evidence="6">
    <location>
        <begin position="1"/>
        <end position="26"/>
    </location>
</feature>
<proteinExistence type="predicted"/>
<sequence>MMAEAEMSQFHPLNEAPPPTNTPRSIDNFLEAAYRHQSEFAAVNNPSGGCLSLPWRLLKQRWRYYITFLALGIANSGDSAEMGCTNYILSSETFQHDILQNGSDQTEDGEVDFAGRGAAIAGAHFAGMLFSGLLSGVLADVWGRRSTLLLGLVCNTFVGIASSLVRNATELCILRFTCGLGLGMVIAGVVTLSAEVSPPSKRGRFMTSVASCYTLGFLYTACWGLFIFRESGSGNWRLFMFANALPTAVAACLVAVFVPESPRFFLCRGKLRDAVLSANLIATRIGYEHDKLLTEEELRQYLYKAQSIGMTSIRAKEAIATNDYTTTEDREENLLKEAWASLLNISQVFTNRMYRVTIPLQMTYVCLTLVTGVATWWTKIFQSLNLSTDAYSLSFYHTLAQIPGMMLASGLIDAVGRRRLVIIGFGGGSITLLMLSMFSKAVNNSDKDVPSGSAIALGLACCYSICLCIGWLALDCLSAESFPTKVRSTGRGVCVATGRIAGFLVQFAYGPLINQNKLSYMLSIASVFAVGGVFMSYQTTDTTNVDLNDIWDGDKNPSTDESERPRRISFAQAGHSKYLSTQ</sequence>
<feature type="transmembrane region" description="Helical" evidence="7">
    <location>
        <begin position="238"/>
        <end position="258"/>
    </location>
</feature>
<keyword evidence="4 7" id="KW-1133">Transmembrane helix</keyword>
<feature type="domain" description="Major facilitator superfamily (MFS) profile" evidence="8">
    <location>
        <begin position="67"/>
        <end position="543"/>
    </location>
</feature>
<evidence type="ECO:0000259" key="8">
    <source>
        <dbReference type="PROSITE" id="PS50850"/>
    </source>
</evidence>
<feature type="transmembrane region" description="Helical" evidence="7">
    <location>
        <begin position="420"/>
        <end position="442"/>
    </location>
</feature>
<keyword evidence="5 7" id="KW-0472">Membrane</keyword>
<dbReference type="PANTHER" id="PTHR23511:SF34">
    <property type="entry name" value="SYNAPTIC VESICLE GLYCOPROTEIN 2"/>
    <property type="match status" value="1"/>
</dbReference>
<dbReference type="InterPro" id="IPR005828">
    <property type="entry name" value="MFS_sugar_transport-like"/>
</dbReference>
<protein>
    <submittedName>
        <fullName evidence="9">Transporter belonging to the MFS superfamily</fullName>
    </submittedName>
</protein>
<evidence type="ECO:0000256" key="5">
    <source>
        <dbReference type="ARBA" id="ARBA00023136"/>
    </source>
</evidence>
<evidence type="ECO:0000256" key="1">
    <source>
        <dbReference type="ARBA" id="ARBA00004141"/>
    </source>
</evidence>
<dbReference type="GO" id="GO:0016020">
    <property type="term" value="C:membrane"/>
    <property type="evidence" value="ECO:0007669"/>
    <property type="project" value="UniProtKB-SubCell"/>
</dbReference>
<keyword evidence="2" id="KW-0813">Transport</keyword>
<keyword evidence="10" id="KW-1185">Reference proteome</keyword>
<feature type="transmembrane region" description="Helical" evidence="7">
    <location>
        <begin position="148"/>
        <end position="167"/>
    </location>
</feature>
<accession>B5YMQ2</accession>
<evidence type="ECO:0000313" key="9">
    <source>
        <dbReference type="EMBL" id="ACI64847.1"/>
    </source>
</evidence>
<dbReference type="PaxDb" id="35128-Thaps269231"/>
<feature type="transmembrane region" description="Helical" evidence="7">
    <location>
        <begin position="356"/>
        <end position="378"/>
    </location>
</feature>
<feature type="transmembrane region" description="Helical" evidence="7">
    <location>
        <begin position="390"/>
        <end position="408"/>
    </location>
</feature>
<dbReference type="AlphaFoldDB" id="B5YMQ2"/>
<evidence type="ECO:0000256" key="7">
    <source>
        <dbReference type="SAM" id="Phobius"/>
    </source>
</evidence>
<dbReference type="PANTHER" id="PTHR23511">
    <property type="entry name" value="SYNAPTIC VESICLE GLYCOPROTEIN 2"/>
    <property type="match status" value="1"/>
</dbReference>
<dbReference type="InterPro" id="IPR020846">
    <property type="entry name" value="MFS_dom"/>
</dbReference>
<feature type="region of interest" description="Disordered" evidence="6">
    <location>
        <begin position="548"/>
        <end position="567"/>
    </location>
</feature>
<feature type="transmembrane region" description="Helical" evidence="7">
    <location>
        <begin position="493"/>
        <end position="512"/>
    </location>
</feature>
<dbReference type="STRING" id="35128.B5YMQ2"/>
<dbReference type="OMA" id="LKQVWDN"/>
<evidence type="ECO:0000256" key="2">
    <source>
        <dbReference type="ARBA" id="ARBA00022448"/>
    </source>
</evidence>
<dbReference type="PROSITE" id="PS50850">
    <property type="entry name" value="MFS"/>
    <property type="match status" value="1"/>
</dbReference>
<dbReference type="GeneID" id="7449195"/>